<protein>
    <submittedName>
        <fullName evidence="3">Uncharacterized protein</fullName>
    </submittedName>
</protein>
<feature type="region of interest" description="Disordered" evidence="1">
    <location>
        <begin position="270"/>
        <end position="291"/>
    </location>
</feature>
<feature type="transmembrane region" description="Helical" evidence="2">
    <location>
        <begin position="478"/>
        <end position="500"/>
    </location>
</feature>
<feature type="compositionally biased region" description="Low complexity" evidence="1">
    <location>
        <begin position="7"/>
        <end position="22"/>
    </location>
</feature>
<feature type="compositionally biased region" description="Pro residues" evidence="1">
    <location>
        <begin position="217"/>
        <end position="230"/>
    </location>
</feature>
<name>A0A4Y9YBM7_9AGAM</name>
<keyword evidence="2" id="KW-0472">Membrane</keyword>
<feature type="transmembrane region" description="Helical" evidence="2">
    <location>
        <begin position="452"/>
        <end position="471"/>
    </location>
</feature>
<keyword evidence="2" id="KW-1133">Transmembrane helix</keyword>
<keyword evidence="2" id="KW-0812">Transmembrane</keyword>
<evidence type="ECO:0000313" key="4">
    <source>
        <dbReference type="Proteomes" id="UP000298327"/>
    </source>
</evidence>
<reference evidence="3 4" key="1">
    <citation type="submission" date="2019-02" db="EMBL/GenBank/DDBJ databases">
        <title>Genome sequencing of the rare red list fungi Dentipellis fragilis.</title>
        <authorList>
            <person name="Buettner E."/>
            <person name="Kellner H."/>
        </authorList>
    </citation>
    <scope>NUCLEOTIDE SEQUENCE [LARGE SCALE GENOMIC DNA]</scope>
    <source>
        <strain evidence="3 4">DSM 105465</strain>
    </source>
</reference>
<accession>A0A4Y9YBM7</accession>
<evidence type="ECO:0000256" key="1">
    <source>
        <dbReference type="SAM" id="MobiDB-lite"/>
    </source>
</evidence>
<dbReference type="Proteomes" id="UP000298327">
    <property type="component" value="Unassembled WGS sequence"/>
</dbReference>
<feature type="region of interest" description="Disordered" evidence="1">
    <location>
        <begin position="1"/>
        <end position="25"/>
    </location>
</feature>
<keyword evidence="4" id="KW-1185">Reference proteome</keyword>
<evidence type="ECO:0000313" key="3">
    <source>
        <dbReference type="EMBL" id="TFY59966.1"/>
    </source>
</evidence>
<dbReference type="EMBL" id="SEOQ01000589">
    <property type="protein sequence ID" value="TFY59966.1"/>
    <property type="molecule type" value="Genomic_DNA"/>
</dbReference>
<feature type="transmembrane region" description="Helical" evidence="2">
    <location>
        <begin position="515"/>
        <end position="536"/>
    </location>
</feature>
<organism evidence="3 4">
    <name type="scientific">Dentipellis fragilis</name>
    <dbReference type="NCBI Taxonomy" id="205917"/>
    <lineage>
        <taxon>Eukaryota</taxon>
        <taxon>Fungi</taxon>
        <taxon>Dikarya</taxon>
        <taxon>Basidiomycota</taxon>
        <taxon>Agaricomycotina</taxon>
        <taxon>Agaricomycetes</taxon>
        <taxon>Russulales</taxon>
        <taxon>Hericiaceae</taxon>
        <taxon>Dentipellis</taxon>
    </lineage>
</organism>
<feature type="transmembrane region" description="Helical" evidence="2">
    <location>
        <begin position="590"/>
        <end position="608"/>
    </location>
</feature>
<feature type="region of interest" description="Disordered" evidence="1">
    <location>
        <begin position="207"/>
        <end position="242"/>
    </location>
</feature>
<dbReference type="AlphaFoldDB" id="A0A4Y9YBM7"/>
<feature type="transmembrane region" description="Helical" evidence="2">
    <location>
        <begin position="548"/>
        <end position="570"/>
    </location>
</feature>
<sequence length="707" mass="76969">MHQSANTPAKYSSTPSAPTTPSGRMPVVPYAGPCQRLQHGSRLSVRKDEHVVVVQTEDINEPLHVACLHVHQPRRIREPVASAQSPILLGDVSARGELRHLAFILRLEFLDGFVRGDRAPAVVHAELVEDRRVLHSDKPAPFPASAVESYGPILARLEACGSLIAARGGIRDVGGAQSIWYVLGLGEEEEEELGSDGATRHGAAVLARAGRGRSATPPSPPPPPPPPPPSSHSHDSARPHKSRRLRAAAILLPTCHHRDGRRIVAMAQRKVEHEGAKHSSKPSASLAPTTPLPMPSDRTAATSIALYAAYASPSSRQLQIRVRHHRDSELSRMLSNSIILAFARTVYLEFATLSSNERSSYGDEAAHYLADNGVEIMSCSSDGCEAKINRVKINRLSQGVSEGLQIGYSDALGGVPAIVVEMALYSINLSLSITTAIVLLRRSTGEGLVHRWFLIMLITMFIIATVIWRCYKVFGKSIIVVLLPALTALATFVMGVYLASLNDQPFMVSWTINSWIWATMTMVCTVYCAAAISYKIYLSARLSKSSNLVATIFFVVETSLIYTLGIVAYVTIGVKRTTYDVEGIVDIQDLIMGIVVQLPPIVLCLLLLQIKLYNSGSHATWYTNPEPARPWAAVRHFFRTGREGSANGDISTFRVASVAVHMSTHTISMPAAAPSMDAVDDMSDEDDLESDVIRQWVKKVTDVLNIA</sequence>
<proteinExistence type="predicted"/>
<dbReference type="OrthoDB" id="2935120at2759"/>
<gene>
    <name evidence="3" type="ORF">EVG20_g7596</name>
</gene>
<evidence type="ECO:0000256" key="2">
    <source>
        <dbReference type="SAM" id="Phobius"/>
    </source>
</evidence>
<comment type="caution">
    <text evidence="3">The sequence shown here is derived from an EMBL/GenBank/DDBJ whole genome shotgun (WGS) entry which is preliminary data.</text>
</comment>